<dbReference type="Proteomes" id="UP000095287">
    <property type="component" value="Unplaced"/>
</dbReference>
<sequence>MDSVPFIFISEVTLLLHGSRYLFLTSELQKLASPSWANEATRYVNSKWLYSISISQPYLYDEDSYTVLLCRRRSDCSIEEYIKIDDFDTFDVAKDA</sequence>
<accession>A0A1I7Z1B7</accession>
<protein>
    <submittedName>
        <fullName evidence="2">Ovule protein</fullName>
    </submittedName>
</protein>
<evidence type="ECO:0000313" key="2">
    <source>
        <dbReference type="WBParaSite" id="L893_g21771.t1"/>
    </source>
</evidence>
<dbReference type="WBParaSite" id="L893_g21771.t1">
    <property type="protein sequence ID" value="L893_g21771.t1"/>
    <property type="gene ID" value="L893_g21771"/>
</dbReference>
<organism evidence="1 2">
    <name type="scientific">Steinernema glaseri</name>
    <dbReference type="NCBI Taxonomy" id="37863"/>
    <lineage>
        <taxon>Eukaryota</taxon>
        <taxon>Metazoa</taxon>
        <taxon>Ecdysozoa</taxon>
        <taxon>Nematoda</taxon>
        <taxon>Chromadorea</taxon>
        <taxon>Rhabditida</taxon>
        <taxon>Tylenchina</taxon>
        <taxon>Panagrolaimomorpha</taxon>
        <taxon>Strongyloidoidea</taxon>
        <taxon>Steinernematidae</taxon>
        <taxon>Steinernema</taxon>
    </lineage>
</organism>
<proteinExistence type="predicted"/>
<evidence type="ECO:0000313" key="1">
    <source>
        <dbReference type="Proteomes" id="UP000095287"/>
    </source>
</evidence>
<name>A0A1I7Z1B7_9BILA</name>
<dbReference type="AlphaFoldDB" id="A0A1I7Z1B7"/>
<keyword evidence="1" id="KW-1185">Reference proteome</keyword>
<reference evidence="2" key="1">
    <citation type="submission" date="2016-11" db="UniProtKB">
        <authorList>
            <consortium name="WormBaseParasite"/>
        </authorList>
    </citation>
    <scope>IDENTIFICATION</scope>
</reference>